<evidence type="ECO:0000313" key="2">
    <source>
        <dbReference type="Proteomes" id="UP001472677"/>
    </source>
</evidence>
<sequence>MQSVMNPDCEQFTDVYWIKFRLVAYARSHTLHAGLNPQRSNGQLVHRLLFSNEAPSLSASSHHIPNQINSSLRNFGDSWYKSHSKNAPITRVSSHRPIRFEHLQVELTPKRPGVDNRRRI</sequence>
<proteinExistence type="predicted"/>
<accession>A0ABR2EYA1</accession>
<keyword evidence="2" id="KW-1185">Reference proteome</keyword>
<evidence type="ECO:0000313" key="1">
    <source>
        <dbReference type="EMBL" id="KAK8567679.1"/>
    </source>
</evidence>
<reference evidence="1 2" key="1">
    <citation type="journal article" date="2024" name="G3 (Bethesda)">
        <title>Genome assembly of Hibiscus sabdariffa L. provides insights into metabolisms of medicinal natural products.</title>
        <authorList>
            <person name="Kim T."/>
        </authorList>
    </citation>
    <scope>NUCLEOTIDE SEQUENCE [LARGE SCALE GENOMIC DNA]</scope>
    <source>
        <strain evidence="1">TK-2024</strain>
        <tissue evidence="1">Old leaves</tissue>
    </source>
</reference>
<comment type="caution">
    <text evidence="1">The sequence shown here is derived from an EMBL/GenBank/DDBJ whole genome shotgun (WGS) entry which is preliminary data.</text>
</comment>
<dbReference type="Proteomes" id="UP001472677">
    <property type="component" value="Unassembled WGS sequence"/>
</dbReference>
<protein>
    <submittedName>
        <fullName evidence="1">Uncharacterized protein</fullName>
    </submittedName>
</protein>
<name>A0ABR2EYA1_9ROSI</name>
<gene>
    <name evidence="1" type="ORF">V6N12_006256</name>
</gene>
<dbReference type="EMBL" id="JBBPBM010000009">
    <property type="protein sequence ID" value="KAK8567679.1"/>
    <property type="molecule type" value="Genomic_DNA"/>
</dbReference>
<organism evidence="1 2">
    <name type="scientific">Hibiscus sabdariffa</name>
    <name type="common">roselle</name>
    <dbReference type="NCBI Taxonomy" id="183260"/>
    <lineage>
        <taxon>Eukaryota</taxon>
        <taxon>Viridiplantae</taxon>
        <taxon>Streptophyta</taxon>
        <taxon>Embryophyta</taxon>
        <taxon>Tracheophyta</taxon>
        <taxon>Spermatophyta</taxon>
        <taxon>Magnoliopsida</taxon>
        <taxon>eudicotyledons</taxon>
        <taxon>Gunneridae</taxon>
        <taxon>Pentapetalae</taxon>
        <taxon>rosids</taxon>
        <taxon>malvids</taxon>
        <taxon>Malvales</taxon>
        <taxon>Malvaceae</taxon>
        <taxon>Malvoideae</taxon>
        <taxon>Hibiscus</taxon>
    </lineage>
</organism>